<evidence type="ECO:0000313" key="2">
    <source>
        <dbReference type="EMBL" id="KAA8902542.1"/>
    </source>
</evidence>
<dbReference type="Proteomes" id="UP000326924">
    <property type="component" value="Unassembled WGS sequence"/>
</dbReference>
<dbReference type="AlphaFoldDB" id="A0A5J5ET46"/>
<sequence length="219" mass="22966">MSMHKGTSGRPCPEDTSEDESNSSYSGSGSGTSPVAGLSQISASKRTVGAAHSLRGSLELKQFFSLSNKRPQQEDSETDESNSEEYLLLNAPCVAKMPSNSKACSSLCSRATDKRSIHLDGDNVCCGGLNGVSRVRAVWHLVCRGDEKSPCKNSANPTVYSNSNNLNAIPSASGAGYDVNAGLSIFPTISLFISHRQSAAPSASQHCGHESDAPLPGFP</sequence>
<proteinExistence type="predicted"/>
<gene>
    <name evidence="2" type="ORF">FN846DRAFT_891476</name>
</gene>
<accession>A0A5J5ET46</accession>
<keyword evidence="3" id="KW-1185">Reference proteome</keyword>
<dbReference type="EMBL" id="VXIS01000131">
    <property type="protein sequence ID" value="KAA8902542.1"/>
    <property type="molecule type" value="Genomic_DNA"/>
</dbReference>
<reference evidence="2 3" key="1">
    <citation type="submission" date="2019-09" db="EMBL/GenBank/DDBJ databases">
        <title>Draft genome of the ectomycorrhizal ascomycete Sphaerosporella brunnea.</title>
        <authorList>
            <consortium name="DOE Joint Genome Institute"/>
            <person name="Benucci G.M."/>
            <person name="Marozzi G."/>
            <person name="Antonielli L."/>
            <person name="Sanchez S."/>
            <person name="Marco P."/>
            <person name="Wang X."/>
            <person name="Falini L.B."/>
            <person name="Barry K."/>
            <person name="Haridas S."/>
            <person name="Lipzen A."/>
            <person name="Labutti K."/>
            <person name="Grigoriev I.V."/>
            <person name="Murat C."/>
            <person name="Martin F."/>
            <person name="Albertini E."/>
            <person name="Donnini D."/>
            <person name="Bonito G."/>
        </authorList>
    </citation>
    <scope>NUCLEOTIDE SEQUENCE [LARGE SCALE GENOMIC DNA]</scope>
    <source>
        <strain evidence="2 3">Sb_GMNB300</strain>
    </source>
</reference>
<name>A0A5J5ET46_9PEZI</name>
<organism evidence="2 3">
    <name type="scientific">Sphaerosporella brunnea</name>
    <dbReference type="NCBI Taxonomy" id="1250544"/>
    <lineage>
        <taxon>Eukaryota</taxon>
        <taxon>Fungi</taxon>
        <taxon>Dikarya</taxon>
        <taxon>Ascomycota</taxon>
        <taxon>Pezizomycotina</taxon>
        <taxon>Pezizomycetes</taxon>
        <taxon>Pezizales</taxon>
        <taxon>Pyronemataceae</taxon>
        <taxon>Sphaerosporella</taxon>
    </lineage>
</organism>
<evidence type="ECO:0000256" key="1">
    <source>
        <dbReference type="SAM" id="MobiDB-lite"/>
    </source>
</evidence>
<evidence type="ECO:0000313" key="3">
    <source>
        <dbReference type="Proteomes" id="UP000326924"/>
    </source>
</evidence>
<dbReference type="InParanoid" id="A0A5J5ET46"/>
<feature type="region of interest" description="Disordered" evidence="1">
    <location>
        <begin position="1"/>
        <end position="46"/>
    </location>
</feature>
<feature type="compositionally biased region" description="Low complexity" evidence="1">
    <location>
        <begin position="22"/>
        <end position="33"/>
    </location>
</feature>
<comment type="caution">
    <text evidence="2">The sequence shown here is derived from an EMBL/GenBank/DDBJ whole genome shotgun (WGS) entry which is preliminary data.</text>
</comment>
<protein>
    <submittedName>
        <fullName evidence="2">Uncharacterized protein</fullName>
    </submittedName>
</protein>